<evidence type="ECO:0000256" key="10">
    <source>
        <dbReference type="ARBA" id="ARBA00033270"/>
    </source>
</evidence>
<keyword evidence="7 16" id="KW-1133">Transmembrane helix</keyword>
<comment type="catalytic activity">
    <reaction evidence="15">
        <text>[GlcNAc-(1-&gt;4)-Mur2Ac(oyl-L-Ala-gamma-D-Glu-L-Lys-D-Ala-D-Ala)](n)-di-trans,octa-cis-undecaprenyl diphosphate + beta-D-GlcNAc-(1-&gt;4)-Mur2Ac(oyl-L-Ala-gamma-D-Glu-L-Lys-D-Ala-D-Ala)-di-trans,octa-cis-undecaprenyl diphosphate = [GlcNAc-(1-&gt;4)-Mur2Ac(oyl-L-Ala-gamma-D-Glu-L-Lys-D-Ala-D-Ala)](n+1)-di-trans,octa-cis-undecaprenyl diphosphate + di-trans,octa-cis-undecaprenyl diphosphate + H(+)</text>
        <dbReference type="Rhea" id="RHEA:23708"/>
        <dbReference type="Rhea" id="RHEA-COMP:9602"/>
        <dbReference type="Rhea" id="RHEA-COMP:9603"/>
        <dbReference type="ChEBI" id="CHEBI:15378"/>
        <dbReference type="ChEBI" id="CHEBI:58405"/>
        <dbReference type="ChEBI" id="CHEBI:60033"/>
        <dbReference type="ChEBI" id="CHEBI:78435"/>
        <dbReference type="EC" id="2.4.99.28"/>
    </reaction>
</comment>
<evidence type="ECO:0000256" key="9">
    <source>
        <dbReference type="ARBA" id="ARBA00032370"/>
    </source>
</evidence>
<name>A0A2S6I4K6_9BACT</name>
<dbReference type="GO" id="GO:0008955">
    <property type="term" value="F:peptidoglycan glycosyltransferase activity"/>
    <property type="evidence" value="ECO:0007669"/>
    <property type="project" value="UniProtKB-EC"/>
</dbReference>
<dbReference type="PANTHER" id="PTHR30474">
    <property type="entry name" value="CELL CYCLE PROTEIN"/>
    <property type="match status" value="1"/>
</dbReference>
<keyword evidence="4 16" id="KW-0812">Transmembrane</keyword>
<evidence type="ECO:0000256" key="5">
    <source>
        <dbReference type="ARBA" id="ARBA00022960"/>
    </source>
</evidence>
<keyword evidence="17" id="KW-0132">Cell division</keyword>
<feature type="transmembrane region" description="Helical" evidence="16">
    <location>
        <begin position="278"/>
        <end position="304"/>
    </location>
</feature>
<dbReference type="OrthoDB" id="9812661at2"/>
<evidence type="ECO:0000256" key="13">
    <source>
        <dbReference type="ARBA" id="ARBA00041418"/>
    </source>
</evidence>
<dbReference type="Proteomes" id="UP000237662">
    <property type="component" value="Unassembled WGS sequence"/>
</dbReference>
<organism evidence="17 18">
    <name type="scientific">Neolewinella xylanilytica</name>
    <dbReference type="NCBI Taxonomy" id="1514080"/>
    <lineage>
        <taxon>Bacteria</taxon>
        <taxon>Pseudomonadati</taxon>
        <taxon>Bacteroidota</taxon>
        <taxon>Saprospiria</taxon>
        <taxon>Saprospirales</taxon>
        <taxon>Lewinellaceae</taxon>
        <taxon>Neolewinella</taxon>
    </lineage>
</organism>
<evidence type="ECO:0000256" key="16">
    <source>
        <dbReference type="SAM" id="Phobius"/>
    </source>
</evidence>
<dbReference type="EC" id="2.4.99.28" evidence="14"/>
<evidence type="ECO:0000256" key="1">
    <source>
        <dbReference type="ARBA" id="ARBA00004141"/>
    </source>
</evidence>
<keyword evidence="17" id="KW-0131">Cell cycle</keyword>
<evidence type="ECO:0000256" key="14">
    <source>
        <dbReference type="ARBA" id="ARBA00044770"/>
    </source>
</evidence>
<dbReference type="AlphaFoldDB" id="A0A2S6I4K6"/>
<dbReference type="GO" id="GO:0032153">
    <property type="term" value="C:cell division site"/>
    <property type="evidence" value="ECO:0007669"/>
    <property type="project" value="TreeGrafter"/>
</dbReference>
<reference evidence="17 18" key="1">
    <citation type="submission" date="2018-02" db="EMBL/GenBank/DDBJ databases">
        <title>Genomic Encyclopedia of Archaeal and Bacterial Type Strains, Phase II (KMG-II): from individual species to whole genera.</title>
        <authorList>
            <person name="Goeker M."/>
        </authorList>
    </citation>
    <scope>NUCLEOTIDE SEQUENCE [LARGE SCALE GENOMIC DNA]</scope>
    <source>
        <strain evidence="17 18">DSM 29526</strain>
    </source>
</reference>
<evidence type="ECO:0000256" key="2">
    <source>
        <dbReference type="ARBA" id="ARBA00022676"/>
    </source>
</evidence>
<feature type="transmembrane region" description="Helical" evidence="16">
    <location>
        <begin position="153"/>
        <end position="185"/>
    </location>
</feature>
<feature type="transmembrane region" description="Helical" evidence="16">
    <location>
        <begin position="316"/>
        <end position="339"/>
    </location>
</feature>
<accession>A0A2S6I4K6</accession>
<comment type="subcellular location">
    <subcellularLocation>
        <location evidence="1">Membrane</location>
        <topology evidence="1">Multi-pass membrane protein</topology>
    </subcellularLocation>
</comment>
<evidence type="ECO:0000256" key="11">
    <source>
        <dbReference type="ARBA" id="ARBA00038053"/>
    </source>
</evidence>
<dbReference type="InterPro" id="IPR001182">
    <property type="entry name" value="FtsW/RodA"/>
</dbReference>
<feature type="transmembrane region" description="Helical" evidence="16">
    <location>
        <begin position="52"/>
        <end position="74"/>
    </location>
</feature>
<keyword evidence="8 16" id="KW-0472">Membrane</keyword>
<comment type="caution">
    <text evidence="17">The sequence shown here is derived from an EMBL/GenBank/DDBJ whole genome shotgun (WGS) entry which is preliminary data.</text>
</comment>
<evidence type="ECO:0000313" key="17">
    <source>
        <dbReference type="EMBL" id="PPK86021.1"/>
    </source>
</evidence>
<dbReference type="EMBL" id="PTJC01000006">
    <property type="protein sequence ID" value="PPK86021.1"/>
    <property type="molecule type" value="Genomic_DNA"/>
</dbReference>
<feature type="transmembrane region" description="Helical" evidence="16">
    <location>
        <begin position="16"/>
        <end position="40"/>
    </location>
</feature>
<keyword evidence="3" id="KW-0808">Transferase</keyword>
<evidence type="ECO:0000256" key="15">
    <source>
        <dbReference type="ARBA" id="ARBA00049902"/>
    </source>
</evidence>
<comment type="similarity">
    <text evidence="11">Belongs to the SEDS family. FtsW subfamily.</text>
</comment>
<dbReference type="GO" id="GO:0008360">
    <property type="term" value="P:regulation of cell shape"/>
    <property type="evidence" value="ECO:0007669"/>
    <property type="project" value="UniProtKB-KW"/>
</dbReference>
<dbReference type="PANTHER" id="PTHR30474:SF2">
    <property type="entry name" value="PEPTIDOGLYCAN GLYCOSYLTRANSFERASE FTSW-RELATED"/>
    <property type="match status" value="1"/>
</dbReference>
<evidence type="ECO:0000256" key="12">
    <source>
        <dbReference type="ARBA" id="ARBA00041185"/>
    </source>
</evidence>
<evidence type="ECO:0000256" key="3">
    <source>
        <dbReference type="ARBA" id="ARBA00022679"/>
    </source>
</evidence>
<dbReference type="GO" id="GO:0009252">
    <property type="term" value="P:peptidoglycan biosynthetic process"/>
    <property type="evidence" value="ECO:0007669"/>
    <property type="project" value="UniProtKB-KW"/>
</dbReference>
<evidence type="ECO:0000256" key="8">
    <source>
        <dbReference type="ARBA" id="ARBA00023136"/>
    </source>
</evidence>
<keyword evidence="2" id="KW-0328">Glycosyltransferase</keyword>
<feature type="transmembrane region" description="Helical" evidence="16">
    <location>
        <begin position="351"/>
        <end position="371"/>
    </location>
</feature>
<evidence type="ECO:0000256" key="4">
    <source>
        <dbReference type="ARBA" id="ARBA00022692"/>
    </source>
</evidence>
<evidence type="ECO:0000256" key="6">
    <source>
        <dbReference type="ARBA" id="ARBA00022984"/>
    </source>
</evidence>
<dbReference type="RefSeq" id="WP_104420491.1">
    <property type="nucleotide sequence ID" value="NZ_PTJC01000006.1"/>
</dbReference>
<feature type="transmembrane region" description="Helical" evidence="16">
    <location>
        <begin position="192"/>
        <end position="210"/>
    </location>
</feature>
<evidence type="ECO:0000256" key="7">
    <source>
        <dbReference type="ARBA" id="ARBA00022989"/>
    </source>
</evidence>
<dbReference type="GO" id="GO:0015648">
    <property type="term" value="F:lipid-linked peptidoglycan transporter activity"/>
    <property type="evidence" value="ECO:0007669"/>
    <property type="project" value="TreeGrafter"/>
</dbReference>
<dbReference type="GO" id="GO:0051301">
    <property type="term" value="P:cell division"/>
    <property type="evidence" value="ECO:0007669"/>
    <property type="project" value="UniProtKB-KW"/>
</dbReference>
<evidence type="ECO:0000313" key="18">
    <source>
        <dbReference type="Proteomes" id="UP000237662"/>
    </source>
</evidence>
<sequence>MNISTRIATELRGDRVLWAIIILLSMISMVAVYSAVANLAYRNSGGAVNGYIFKHAVILGFGLIIVYVGHLLAYTKYSRWAPTMLIMAIVLLVLTQIFGSEINGAKRWLTIPYINLTFQSSDFAKLALILFVARSIGSKQDVIKDFREAFVPIILPVLGICLLIALSDLSSAIMLFVVCILMMIVGRVAMQYILMLILLGISVFSLLVMVGSKYPGLVPRAATWEKRIETYFNPAAAKVDDRRQITGAMVAIANGGIVGVGPGNSTQRHTLYSAQSDFIYSIIVEEYGAVGGTLLVAIYLLLFFRVIRLVTRSSKAFGAMVAFGIGLSLLLQAFLNIAVNLDLLPVTGLTLPLVSMGGTSLLFTCIALGILMSVSKYIEAVNADAT</sequence>
<proteinExistence type="inferred from homology"/>
<keyword evidence="5" id="KW-0133">Cell shape</keyword>
<keyword evidence="6" id="KW-0573">Peptidoglycan synthesis</keyword>
<protein>
    <recommendedName>
        <fullName evidence="12">Probable peptidoglycan glycosyltransferase FtsW</fullName>
        <ecNumber evidence="14">2.4.99.28</ecNumber>
    </recommendedName>
    <alternativeName>
        <fullName evidence="13">Cell division protein FtsW</fullName>
    </alternativeName>
    <alternativeName>
        <fullName evidence="10">Cell wall polymerase</fullName>
    </alternativeName>
    <alternativeName>
        <fullName evidence="9">Peptidoglycan polymerase</fullName>
    </alternativeName>
</protein>
<dbReference type="GO" id="GO:0005886">
    <property type="term" value="C:plasma membrane"/>
    <property type="evidence" value="ECO:0007669"/>
    <property type="project" value="TreeGrafter"/>
</dbReference>
<dbReference type="Pfam" id="PF01098">
    <property type="entry name" value="FTSW_RODA_SPOVE"/>
    <property type="match status" value="1"/>
</dbReference>
<feature type="transmembrane region" description="Helical" evidence="16">
    <location>
        <begin position="111"/>
        <end position="133"/>
    </location>
</feature>
<feature type="transmembrane region" description="Helical" evidence="16">
    <location>
        <begin position="80"/>
        <end position="99"/>
    </location>
</feature>
<keyword evidence="18" id="KW-1185">Reference proteome</keyword>
<gene>
    <name evidence="17" type="ORF">CLV84_2938</name>
</gene>